<dbReference type="OrthoDB" id="610799at2759"/>
<reference evidence="3" key="1">
    <citation type="journal article" date="2018" name="Gigascience">
        <title>Genome assembly of the Pink Ipe (Handroanthus impetiginosus, Bignoniaceae), a highly valued, ecologically keystone Neotropical timber forest tree.</title>
        <authorList>
            <person name="Silva-Junior O.B."/>
            <person name="Grattapaglia D."/>
            <person name="Novaes E."/>
            <person name="Collevatti R.G."/>
        </authorList>
    </citation>
    <scope>NUCLEOTIDE SEQUENCE [LARGE SCALE GENOMIC DNA]</scope>
    <source>
        <strain evidence="3">cv. UFG-1</strain>
    </source>
</reference>
<evidence type="ECO:0000256" key="1">
    <source>
        <dbReference type="SAM" id="MobiDB-lite"/>
    </source>
</evidence>
<keyword evidence="3" id="KW-1185">Reference proteome</keyword>
<dbReference type="AlphaFoldDB" id="A0A2G9HTW4"/>
<dbReference type="PANTHER" id="PTHR33647:SF5">
    <property type="entry name" value="OS01G0793900 PROTEIN"/>
    <property type="match status" value="1"/>
</dbReference>
<dbReference type="STRING" id="429701.A0A2G9HTW4"/>
<evidence type="ECO:0000313" key="3">
    <source>
        <dbReference type="Proteomes" id="UP000231279"/>
    </source>
</evidence>
<proteinExistence type="predicted"/>
<gene>
    <name evidence="2" type="ORF">CDL12_06340</name>
</gene>
<accession>A0A2G9HTW4</accession>
<feature type="region of interest" description="Disordered" evidence="1">
    <location>
        <begin position="1"/>
        <end position="39"/>
    </location>
</feature>
<name>A0A2G9HTW4_9LAMI</name>
<comment type="caution">
    <text evidence="2">The sequence shown here is derived from an EMBL/GenBank/DDBJ whole genome shotgun (WGS) entry which is preliminary data.</text>
</comment>
<organism evidence="2 3">
    <name type="scientific">Handroanthus impetiginosus</name>
    <dbReference type="NCBI Taxonomy" id="429701"/>
    <lineage>
        <taxon>Eukaryota</taxon>
        <taxon>Viridiplantae</taxon>
        <taxon>Streptophyta</taxon>
        <taxon>Embryophyta</taxon>
        <taxon>Tracheophyta</taxon>
        <taxon>Spermatophyta</taxon>
        <taxon>Magnoliopsida</taxon>
        <taxon>eudicotyledons</taxon>
        <taxon>Gunneridae</taxon>
        <taxon>Pentapetalae</taxon>
        <taxon>asterids</taxon>
        <taxon>lamiids</taxon>
        <taxon>Lamiales</taxon>
        <taxon>Bignoniaceae</taxon>
        <taxon>Crescentiina</taxon>
        <taxon>Tabebuia alliance</taxon>
        <taxon>Handroanthus</taxon>
    </lineage>
</organism>
<sequence>MGNCIRKGSSAEWGGDDWGSLGSGDKNRTGGNPYGCSSVQESSLLGEKDGVSSGSLAQGTEVKIKISKKQLEKLLKEADIEGLSVQQVLAKLNDGSHRFEAHRRSWRPALQSIAE</sequence>
<dbReference type="EMBL" id="NKXS01001034">
    <property type="protein sequence ID" value="PIN20965.1"/>
    <property type="molecule type" value="Genomic_DNA"/>
</dbReference>
<dbReference type="PANTHER" id="PTHR33647">
    <property type="entry name" value="OS01G0793900 PROTEIN"/>
    <property type="match status" value="1"/>
</dbReference>
<protein>
    <submittedName>
        <fullName evidence="2">Uncharacterized protein</fullName>
    </submittedName>
</protein>
<dbReference type="Proteomes" id="UP000231279">
    <property type="component" value="Unassembled WGS sequence"/>
</dbReference>
<evidence type="ECO:0000313" key="2">
    <source>
        <dbReference type="EMBL" id="PIN20965.1"/>
    </source>
</evidence>